<dbReference type="EMBL" id="JAJGAK010000001">
    <property type="protein sequence ID" value="MCC8363248.1"/>
    <property type="molecule type" value="Genomic_DNA"/>
</dbReference>
<keyword evidence="2" id="KW-1185">Reference proteome</keyword>
<name>A0ABS8JI21_9GAMM</name>
<evidence type="ECO:0000313" key="1">
    <source>
        <dbReference type="EMBL" id="MCC8363248.1"/>
    </source>
</evidence>
<dbReference type="Proteomes" id="UP001165293">
    <property type="component" value="Unassembled WGS sequence"/>
</dbReference>
<protein>
    <submittedName>
        <fullName evidence="1">Uncharacterized protein</fullName>
    </submittedName>
</protein>
<proteinExistence type="predicted"/>
<dbReference type="RefSeq" id="WP_230526791.1">
    <property type="nucleotide sequence ID" value="NZ_JAJGAK010000001.1"/>
</dbReference>
<reference evidence="1" key="1">
    <citation type="submission" date="2021-10" db="EMBL/GenBank/DDBJ databases">
        <authorList>
            <person name="Lyu M."/>
            <person name="Wang X."/>
            <person name="Meng X."/>
            <person name="Xu K."/>
        </authorList>
    </citation>
    <scope>NUCLEOTIDE SEQUENCE</scope>
    <source>
        <strain evidence="1">A6</strain>
    </source>
</reference>
<gene>
    <name evidence="1" type="ORF">LK996_09190</name>
</gene>
<evidence type="ECO:0000313" key="2">
    <source>
        <dbReference type="Proteomes" id="UP001165293"/>
    </source>
</evidence>
<sequence>MTDLVLRDIDPDIAERIKRLADSRGWTMHVTLETLLHNGLQSCESGLHVHFNDRESDALAKAIVEMEKVANDGGYGLIGQVQHTPEAPAPAHVLDRWKEDL</sequence>
<comment type="caution">
    <text evidence="1">The sequence shown here is derived from an EMBL/GenBank/DDBJ whole genome shotgun (WGS) entry which is preliminary data.</text>
</comment>
<accession>A0ABS8JI21</accession>
<organism evidence="1 2">
    <name type="scientific">Noviluteimonas lactosilytica</name>
    <dbReference type="NCBI Taxonomy" id="2888523"/>
    <lineage>
        <taxon>Bacteria</taxon>
        <taxon>Pseudomonadati</taxon>
        <taxon>Pseudomonadota</taxon>
        <taxon>Gammaproteobacteria</taxon>
        <taxon>Lysobacterales</taxon>
        <taxon>Lysobacteraceae</taxon>
        <taxon>Noviluteimonas</taxon>
    </lineage>
</organism>